<dbReference type="PROSITE" id="PS50084">
    <property type="entry name" value="KH_TYPE_1"/>
    <property type="match status" value="4"/>
</dbReference>
<dbReference type="GO" id="GO:0003723">
    <property type="term" value="F:RNA binding"/>
    <property type="evidence" value="ECO:0007669"/>
    <property type="project" value="UniProtKB-UniRule"/>
</dbReference>
<dbReference type="OrthoDB" id="442947at2759"/>
<keyword evidence="1" id="KW-0677">Repeat</keyword>
<keyword evidence="2" id="KW-0694">RNA-binding</keyword>
<dbReference type="Proteomes" id="UP000886595">
    <property type="component" value="Unassembled WGS sequence"/>
</dbReference>
<evidence type="ECO:0000259" key="4">
    <source>
        <dbReference type="SMART" id="SM00322"/>
    </source>
</evidence>
<organism evidence="5 6">
    <name type="scientific">Brassica carinata</name>
    <name type="common">Ethiopian mustard</name>
    <name type="synonym">Abyssinian cabbage</name>
    <dbReference type="NCBI Taxonomy" id="52824"/>
    <lineage>
        <taxon>Eukaryota</taxon>
        <taxon>Viridiplantae</taxon>
        <taxon>Streptophyta</taxon>
        <taxon>Embryophyta</taxon>
        <taxon>Tracheophyta</taxon>
        <taxon>Spermatophyta</taxon>
        <taxon>Magnoliopsida</taxon>
        <taxon>eudicotyledons</taxon>
        <taxon>Gunneridae</taxon>
        <taxon>Pentapetalae</taxon>
        <taxon>rosids</taxon>
        <taxon>malvids</taxon>
        <taxon>Brassicales</taxon>
        <taxon>Brassicaceae</taxon>
        <taxon>Brassiceae</taxon>
        <taxon>Brassica</taxon>
    </lineage>
</organism>
<dbReference type="SUPFAM" id="SSF54791">
    <property type="entry name" value="Eukaryotic type KH-domain (KH-domain type I)"/>
    <property type="match status" value="4"/>
</dbReference>
<evidence type="ECO:0000256" key="1">
    <source>
        <dbReference type="ARBA" id="ARBA00022737"/>
    </source>
</evidence>
<feature type="compositionally biased region" description="Low complexity" evidence="3">
    <location>
        <begin position="256"/>
        <end position="276"/>
    </location>
</feature>
<dbReference type="InterPro" id="IPR004088">
    <property type="entry name" value="KH_dom_type_1"/>
</dbReference>
<name>A0A8X7S304_BRACI</name>
<gene>
    <name evidence="5" type="ORF">Bca52824_035103</name>
</gene>
<dbReference type="Pfam" id="PF00013">
    <property type="entry name" value="KH_1"/>
    <property type="match status" value="4"/>
</dbReference>
<protein>
    <recommendedName>
        <fullName evidence="4">K Homology domain-containing protein</fullName>
    </recommendedName>
</protein>
<feature type="compositionally biased region" description="Polar residues" evidence="3">
    <location>
        <begin position="1"/>
        <end position="12"/>
    </location>
</feature>
<dbReference type="SMART" id="SM00322">
    <property type="entry name" value="KH"/>
    <property type="match status" value="5"/>
</dbReference>
<comment type="caution">
    <text evidence="5">The sequence shown here is derived from an EMBL/GenBank/DDBJ whole genome shotgun (WGS) entry which is preliminary data.</text>
</comment>
<evidence type="ECO:0000256" key="3">
    <source>
        <dbReference type="SAM" id="MobiDB-lite"/>
    </source>
</evidence>
<feature type="domain" description="K Homology" evidence="4">
    <location>
        <begin position="293"/>
        <end position="369"/>
    </location>
</feature>
<accession>A0A8X7S304</accession>
<evidence type="ECO:0000313" key="5">
    <source>
        <dbReference type="EMBL" id="KAG2298631.1"/>
    </source>
</evidence>
<dbReference type="InterPro" id="IPR036612">
    <property type="entry name" value="KH_dom_type_1_sf"/>
</dbReference>
<dbReference type="Gene3D" id="3.30.310.210">
    <property type="match status" value="1"/>
</dbReference>
<evidence type="ECO:0000256" key="2">
    <source>
        <dbReference type="PROSITE-ProRule" id="PRU00117"/>
    </source>
</evidence>
<proteinExistence type="predicted"/>
<feature type="region of interest" description="Disordered" evidence="3">
    <location>
        <begin position="468"/>
        <end position="500"/>
    </location>
</feature>
<sequence>MNNRRGTTTATSPNPNRRLQPRRQVIHVLPDETALRVVCHASVIGGIIGSNGSVVSKLRRDTNTKIHCESPVNGSDHWVVFIVGSTTVDKSFLLTDRVGDYLSGGEHEGWVTCEVSAAQAALIRVLERSWAVLAEKDSGGVVEEGDGKEAYCGMLADRSQIGAVMGLGGKNVEWIRRNSGAMIRVLPPPVCGANSDELIQITGGVLAVKKALVMVSTFLQNSPPLNGYPPPLCSKAYESSTNGNSEDPHSEFFPNLRSSSSLPSASEAAASTSRSPSRYEEGNSFQGSKVTDKKVVFKIICTSLAAGGIIGKQGTSIRALQNETGASISIAAPLKASGERVVTITARESLESRFSQAQKALVLVFTRSVEIDVGKGLFPGALVKAKLVVPSQFANDVMGNREAIIATDVNVHISVGGQTLDRVSENEMVIEIMGEYRHVQMALSHVSSKLRENLLPKKDLEETRARVSNPYENGGANHNLQSSQQKASRGDSLSVSDGEQELKMVRSGTELMRSIDHLMHTEEVNEVNGFTPPSLLEDDLTQGMKQLQLSGDGDISFLPPRSKGVSLRNVTLELAVEKDALAALYGRDGAGLDNLQQISGARVDVKDDPTEVETMVLLSGNPEQTRTAMSLIVSILADQ</sequence>
<dbReference type="AlphaFoldDB" id="A0A8X7S304"/>
<feature type="domain" description="K Homology" evidence="4">
    <location>
        <begin position="381"/>
        <end position="451"/>
    </location>
</feature>
<feature type="region of interest" description="Disordered" evidence="3">
    <location>
        <begin position="1"/>
        <end position="20"/>
    </location>
</feature>
<feature type="domain" description="K Homology" evidence="4">
    <location>
        <begin position="568"/>
        <end position="637"/>
    </location>
</feature>
<evidence type="ECO:0000313" key="6">
    <source>
        <dbReference type="Proteomes" id="UP000886595"/>
    </source>
</evidence>
<feature type="compositionally biased region" description="Polar residues" evidence="3">
    <location>
        <begin position="476"/>
        <end position="497"/>
    </location>
</feature>
<dbReference type="InterPro" id="IPR004087">
    <property type="entry name" value="KH_dom"/>
</dbReference>
<feature type="domain" description="K Homology" evidence="4">
    <location>
        <begin position="148"/>
        <end position="220"/>
    </location>
</feature>
<dbReference type="PANTHER" id="PTHR10288">
    <property type="entry name" value="KH DOMAIN CONTAINING RNA BINDING PROTEIN"/>
    <property type="match status" value="1"/>
</dbReference>
<reference evidence="5 6" key="1">
    <citation type="submission" date="2020-02" db="EMBL/GenBank/DDBJ databases">
        <authorList>
            <person name="Ma Q."/>
            <person name="Huang Y."/>
            <person name="Song X."/>
            <person name="Pei D."/>
        </authorList>
    </citation>
    <scope>NUCLEOTIDE SEQUENCE [LARGE SCALE GENOMIC DNA]</scope>
    <source>
        <strain evidence="5">Sxm20200214</strain>
        <tissue evidence="5">Leaf</tissue>
    </source>
</reference>
<feature type="domain" description="K Homology" evidence="4">
    <location>
        <begin position="31"/>
        <end position="130"/>
    </location>
</feature>
<keyword evidence="6" id="KW-1185">Reference proteome</keyword>
<feature type="region of interest" description="Disordered" evidence="3">
    <location>
        <begin position="236"/>
        <end position="285"/>
    </location>
</feature>
<dbReference type="Gene3D" id="3.30.1370.10">
    <property type="entry name" value="K Homology domain, type 1"/>
    <property type="match status" value="3"/>
</dbReference>
<dbReference type="EMBL" id="JAAMPC010000008">
    <property type="protein sequence ID" value="KAG2298631.1"/>
    <property type="molecule type" value="Genomic_DNA"/>
</dbReference>